<sequence length="29" mass="3652">MNHYTRLRTKRQWEKQKPVIEVDRQLLKG</sequence>
<dbReference type="AlphaFoldDB" id="A0A7S8IZA2"/>
<reference evidence="1 2" key="1">
    <citation type="journal article" date="2020" name="ISME J.">
        <title>Enrichment and physiological characterization of a novel comammox Nitrospira indicates ammonium inhibition of complete nitrification.</title>
        <authorList>
            <person name="Sakoula D."/>
            <person name="Koch H."/>
            <person name="Frank J."/>
            <person name="Jetten M.S.M."/>
            <person name="van Kessel M.A.H.J."/>
            <person name="Lucker S."/>
        </authorList>
    </citation>
    <scope>NUCLEOTIDE SEQUENCE [LARGE SCALE GENOMIC DNA]</scope>
    <source>
        <strain evidence="1">Comreactor17</strain>
    </source>
</reference>
<dbReference type="Proteomes" id="UP000593737">
    <property type="component" value="Chromosome"/>
</dbReference>
<dbReference type="KEGG" id="nkf:Nkreftii_002696"/>
<protein>
    <submittedName>
        <fullName evidence="1">Uncharacterized protein</fullName>
    </submittedName>
</protein>
<proteinExistence type="predicted"/>
<evidence type="ECO:0000313" key="2">
    <source>
        <dbReference type="Proteomes" id="UP000593737"/>
    </source>
</evidence>
<organism evidence="1 2">
    <name type="scientific">Candidatus Nitrospira kreftii</name>
    <dbReference type="NCBI Taxonomy" id="2652173"/>
    <lineage>
        <taxon>Bacteria</taxon>
        <taxon>Pseudomonadati</taxon>
        <taxon>Nitrospirota</taxon>
        <taxon>Nitrospiria</taxon>
        <taxon>Nitrospirales</taxon>
        <taxon>Nitrospiraceae</taxon>
        <taxon>Nitrospira</taxon>
    </lineage>
</organism>
<gene>
    <name evidence="1" type="ORF">Nkreftii_002696</name>
</gene>
<name>A0A7S8IZA2_9BACT</name>
<dbReference type="EMBL" id="CP047423">
    <property type="protein sequence ID" value="QPD04922.1"/>
    <property type="molecule type" value="Genomic_DNA"/>
</dbReference>
<accession>A0A7S8IZA2</accession>
<evidence type="ECO:0000313" key="1">
    <source>
        <dbReference type="EMBL" id="QPD04922.1"/>
    </source>
</evidence>